<proteinExistence type="predicted"/>
<dbReference type="Proteomes" id="UP000245916">
    <property type="component" value="Unassembled WGS sequence"/>
</dbReference>
<comment type="caution">
    <text evidence="1">The sequence shown here is derived from an EMBL/GenBank/DDBJ whole genome shotgun (WGS) entry which is preliminary data.</text>
</comment>
<evidence type="ECO:0000313" key="1">
    <source>
        <dbReference type="EMBL" id="PWG01689.1"/>
    </source>
</evidence>
<gene>
    <name evidence="1" type="ORF">DF286_01495</name>
</gene>
<protein>
    <submittedName>
        <fullName evidence="1">Uncharacterized protein</fullName>
    </submittedName>
</protein>
<reference evidence="1 2" key="1">
    <citation type="submission" date="2018-05" db="EMBL/GenBank/DDBJ databases">
        <title>Genome of Sphingosinicella humi QZX222.</title>
        <authorList>
            <person name="Qiao Z."/>
            <person name="Wang G."/>
        </authorList>
    </citation>
    <scope>NUCLEOTIDE SEQUENCE [LARGE SCALE GENOMIC DNA]</scope>
    <source>
        <strain evidence="1 2">QZX222</strain>
    </source>
</reference>
<evidence type="ECO:0000313" key="2">
    <source>
        <dbReference type="Proteomes" id="UP000245916"/>
    </source>
</evidence>
<dbReference type="Gene3D" id="1.10.10.60">
    <property type="entry name" value="Homeodomain-like"/>
    <property type="match status" value="1"/>
</dbReference>
<name>A0A2U2J025_9SPHN</name>
<accession>A0A2U2J025</accession>
<dbReference type="RefSeq" id="WP_109269828.1">
    <property type="nucleotide sequence ID" value="NZ_QFFF01000001.1"/>
</dbReference>
<sequence length="59" mass="6589">MAERFVRHRQPWTGDEVAKLKLLAGKGMGLKAIAKALTRSEESVQDRAKQDGVKIAKLR</sequence>
<organism evidence="1 2">
    <name type="scientific">Allosphingosinicella humi</name>
    <dbReference type="NCBI Taxonomy" id="2068657"/>
    <lineage>
        <taxon>Bacteria</taxon>
        <taxon>Pseudomonadati</taxon>
        <taxon>Pseudomonadota</taxon>
        <taxon>Alphaproteobacteria</taxon>
        <taxon>Sphingomonadales</taxon>
        <taxon>Sphingomonadaceae</taxon>
        <taxon>Allosphingosinicella</taxon>
    </lineage>
</organism>
<dbReference type="AlphaFoldDB" id="A0A2U2J025"/>
<keyword evidence="2" id="KW-1185">Reference proteome</keyword>
<dbReference type="EMBL" id="QFFF01000001">
    <property type="protein sequence ID" value="PWG01689.1"/>
    <property type="molecule type" value="Genomic_DNA"/>
</dbReference>